<proteinExistence type="inferred from homology"/>
<dbReference type="Gene3D" id="3.30.420.40">
    <property type="match status" value="2"/>
</dbReference>
<organism evidence="2 3">
    <name type="scientific">Carnobacterium divergens DSM 20623</name>
    <dbReference type="NCBI Taxonomy" id="1449336"/>
    <lineage>
        <taxon>Bacteria</taxon>
        <taxon>Bacillati</taxon>
        <taxon>Bacillota</taxon>
        <taxon>Bacilli</taxon>
        <taxon>Lactobacillales</taxon>
        <taxon>Carnobacteriaceae</taxon>
        <taxon>Carnobacterium</taxon>
    </lineage>
</organism>
<dbReference type="AlphaFoldDB" id="A0A0R2I5S9"/>
<dbReference type="SUPFAM" id="SSF53067">
    <property type="entry name" value="Actin-like ATPase domain"/>
    <property type="match status" value="1"/>
</dbReference>
<dbReference type="PANTHER" id="PTHR18964:SF170">
    <property type="entry name" value="SUGAR KINASE"/>
    <property type="match status" value="1"/>
</dbReference>
<dbReference type="Proteomes" id="UP000051658">
    <property type="component" value="Unassembled WGS sequence"/>
</dbReference>
<dbReference type="GeneID" id="89587991"/>
<evidence type="ECO:0000313" key="3">
    <source>
        <dbReference type="Proteomes" id="UP000051658"/>
    </source>
</evidence>
<dbReference type="eggNOG" id="COG1940">
    <property type="taxonomic scope" value="Bacteria"/>
</dbReference>
<evidence type="ECO:0000313" key="2">
    <source>
        <dbReference type="EMBL" id="KRN57050.1"/>
    </source>
</evidence>
<reference evidence="2 3" key="1">
    <citation type="journal article" date="2015" name="Genome Announc.">
        <title>Expanding the biotechnology potential of lactobacilli through comparative genomics of 213 strains and associated genera.</title>
        <authorList>
            <person name="Sun Z."/>
            <person name="Harris H.M."/>
            <person name="McCann A."/>
            <person name="Guo C."/>
            <person name="Argimon S."/>
            <person name="Zhang W."/>
            <person name="Yang X."/>
            <person name="Jeffery I.B."/>
            <person name="Cooney J.C."/>
            <person name="Kagawa T.F."/>
            <person name="Liu W."/>
            <person name="Song Y."/>
            <person name="Salvetti E."/>
            <person name="Wrobel A."/>
            <person name="Rasinkangas P."/>
            <person name="Parkhill J."/>
            <person name="Rea M.C."/>
            <person name="O'Sullivan O."/>
            <person name="Ritari J."/>
            <person name="Douillard F.P."/>
            <person name="Paul Ross R."/>
            <person name="Yang R."/>
            <person name="Briner A.E."/>
            <person name="Felis G.E."/>
            <person name="de Vos W.M."/>
            <person name="Barrangou R."/>
            <person name="Klaenhammer T.R."/>
            <person name="Caufield P.W."/>
            <person name="Cui Y."/>
            <person name="Zhang H."/>
            <person name="O'Toole P.W."/>
        </authorList>
    </citation>
    <scope>NUCLEOTIDE SEQUENCE [LARGE SCALE GENOMIC DNA]</scope>
    <source>
        <strain evidence="2 3">DSM 20623</strain>
    </source>
</reference>
<dbReference type="InterPro" id="IPR043129">
    <property type="entry name" value="ATPase_NBD"/>
</dbReference>
<dbReference type="InterPro" id="IPR000600">
    <property type="entry name" value="ROK"/>
</dbReference>
<dbReference type="EMBL" id="JQBS01000017">
    <property type="protein sequence ID" value="KRN57050.1"/>
    <property type="molecule type" value="Genomic_DNA"/>
</dbReference>
<dbReference type="Pfam" id="PF00480">
    <property type="entry name" value="ROK"/>
    <property type="match status" value="1"/>
</dbReference>
<comment type="similarity">
    <text evidence="1">Belongs to the ROK (NagC/XylR) family.</text>
</comment>
<dbReference type="CDD" id="cd24152">
    <property type="entry name" value="ASKHA_NBD_ROK-like"/>
    <property type="match status" value="1"/>
</dbReference>
<accession>A0A0R2I5S9</accession>
<dbReference type="RefSeq" id="WP_034571813.1">
    <property type="nucleotide sequence ID" value="NZ_JQBS01000017.1"/>
</dbReference>
<sequence length="291" mass="32065">MAILAFDLGGTAVKYGIWENNQLQEISSFSTPTSFDELEEKMKAVLNELELKYEIAGIGISAPGTVDTQKGEIGGISAIPYIHRFPIKAHFEHSFNRPVTIENDANCAALAEMWQGAGKGKKNVLFVVIGTGIGGAVIMEGKLQKGQHLYGGEFGLMILDRGESFSELGTAANMAKRYSEKKGTLYTGEEVFERANQGEEDALEAIHEFYHYLTVGLYNLQFTVDPELIIIGGGISKKEELYPEINQRMEVLLAKNELKDFVPQVIPCVYRNDANLVGAVAVFSERYPSLN</sequence>
<evidence type="ECO:0000256" key="1">
    <source>
        <dbReference type="ARBA" id="ARBA00006479"/>
    </source>
</evidence>
<dbReference type="PATRIC" id="fig|1449336.4.peg.717"/>
<protein>
    <submittedName>
        <fullName evidence="2">ROK family protein</fullName>
    </submittedName>
</protein>
<dbReference type="PANTHER" id="PTHR18964">
    <property type="entry name" value="ROK (REPRESSOR, ORF, KINASE) FAMILY"/>
    <property type="match status" value="1"/>
</dbReference>
<name>A0A0R2I5S9_CARDV</name>
<keyword evidence="3" id="KW-1185">Reference proteome</keyword>
<comment type="caution">
    <text evidence="2">The sequence shown here is derived from an EMBL/GenBank/DDBJ whole genome shotgun (WGS) entry which is preliminary data.</text>
</comment>
<gene>
    <name evidence="2" type="ORF">IV74_GL000700</name>
</gene>